<dbReference type="InterPro" id="IPR005311">
    <property type="entry name" value="PBP_dimer"/>
</dbReference>
<dbReference type="PANTHER" id="PTHR30627">
    <property type="entry name" value="PEPTIDOGLYCAN D,D-TRANSPEPTIDASE"/>
    <property type="match status" value="1"/>
</dbReference>
<dbReference type="InterPro" id="IPR017790">
    <property type="entry name" value="Penicillin-binding_protein_2"/>
</dbReference>
<keyword evidence="12" id="KW-0961">Cell wall biogenesis/degradation</keyword>
<evidence type="ECO:0000256" key="9">
    <source>
        <dbReference type="ARBA" id="ARBA00022984"/>
    </source>
</evidence>
<protein>
    <submittedName>
        <fullName evidence="16">Penicillin-binding protein 2</fullName>
    </submittedName>
</protein>
<sequence>MKPIYTKKHNNHNDLFALSYDQTADSKLAAGYRLRWTEEGLLGEREAETAGEKMGRNISLPKVNWLLVIIAASFLLLLGRAAWLQLYRGPYYQELAQYNRIRQQRIMADRGVIYDSERHILVDNIPVFYLQVIPADLMAREPKGMSNLAIIKAIGDILGEGAATDLDYLLMQYRQNTLAAYQPQTVADKIGYPQAMKLMLATKDMPGVTVGLSSQRQYRLPSLSSSHILGYTGIITPEEYERYQPAYALTDYVGKTGLEKIWEKQLRGRYGEKYIEVDALGKEKRVINELKKEDGYNLLLAINSALQSKLEQELSAQLTAVGASKAAAVALNPANGEIMALVSLPSFNSNDFAAKISPEIYQQLISNPNQPLFNRAVSGEFPTGSTFKPVVAAAALQENVVTANTLINSAGGLQIKDWFFPDWKAGGHGLTDIRKALAWSVNTYFYYLGGGYNDFTGLGVRRITDYAHLFGLGQPLGIDLPGEAAGFLPSKEWKESVKKEIWYIGDTYHLAIGQGDITATPLQVAAYTAVFANGGILYQPHLVKELLNSQDETAQIIEPKILRHDFIEEENVKLVRQGMRDCVTYGSCLSLDSLPVTSAGKTGSAQWSSDLSEKTHSWFTGFAPFENPEIVITVIVEEGGEATEAAVPVAKRVLEWYFGTRSH</sequence>
<dbReference type="SUPFAM" id="SSF56519">
    <property type="entry name" value="Penicillin binding protein dimerisation domain"/>
    <property type="match status" value="1"/>
</dbReference>
<evidence type="ECO:0000256" key="4">
    <source>
        <dbReference type="ARBA" id="ARBA00022519"/>
    </source>
</evidence>
<dbReference type="NCBIfam" id="TIGR03423">
    <property type="entry name" value="pbp2_mrdA"/>
    <property type="match status" value="1"/>
</dbReference>
<keyword evidence="8" id="KW-0133">Cell shape</keyword>
<dbReference type="GO" id="GO:0006508">
    <property type="term" value="P:proteolysis"/>
    <property type="evidence" value="ECO:0007669"/>
    <property type="project" value="UniProtKB-KW"/>
</dbReference>
<keyword evidence="4" id="KW-0997">Cell inner membrane</keyword>
<gene>
    <name evidence="16" type="ORF">A3D54_03060</name>
</gene>
<evidence type="ECO:0000256" key="5">
    <source>
        <dbReference type="ARBA" id="ARBA00022670"/>
    </source>
</evidence>
<keyword evidence="6 13" id="KW-0812">Transmembrane</keyword>
<dbReference type="Gene3D" id="3.40.710.10">
    <property type="entry name" value="DD-peptidase/beta-lactamase superfamily"/>
    <property type="match status" value="1"/>
</dbReference>
<evidence type="ECO:0000256" key="13">
    <source>
        <dbReference type="SAM" id="Phobius"/>
    </source>
</evidence>
<keyword evidence="5" id="KW-0645">Protease</keyword>
<dbReference type="InterPro" id="IPR036138">
    <property type="entry name" value="PBP_dimer_sf"/>
</dbReference>
<reference evidence="16 17" key="1">
    <citation type="journal article" date="2016" name="Nat. Commun.">
        <title>Thousands of microbial genomes shed light on interconnected biogeochemical processes in an aquifer system.</title>
        <authorList>
            <person name="Anantharaman K."/>
            <person name="Brown C.T."/>
            <person name="Hug L.A."/>
            <person name="Sharon I."/>
            <person name="Castelle C.J."/>
            <person name="Probst A.J."/>
            <person name="Thomas B.C."/>
            <person name="Singh A."/>
            <person name="Wilkins M.J."/>
            <person name="Karaoz U."/>
            <person name="Brodie E.L."/>
            <person name="Williams K.H."/>
            <person name="Hubbard S.S."/>
            <person name="Banfield J.F."/>
        </authorList>
    </citation>
    <scope>NUCLEOTIDE SEQUENCE [LARGE SCALE GENOMIC DNA]</scope>
</reference>
<dbReference type="Pfam" id="PF03717">
    <property type="entry name" value="PBP_dimer"/>
    <property type="match status" value="1"/>
</dbReference>
<evidence type="ECO:0000259" key="14">
    <source>
        <dbReference type="Pfam" id="PF00905"/>
    </source>
</evidence>
<evidence type="ECO:0000256" key="10">
    <source>
        <dbReference type="ARBA" id="ARBA00022989"/>
    </source>
</evidence>
<keyword evidence="3" id="KW-1003">Cell membrane</keyword>
<dbReference type="GO" id="GO:0009002">
    <property type="term" value="F:serine-type D-Ala-D-Ala carboxypeptidase activity"/>
    <property type="evidence" value="ECO:0007669"/>
    <property type="project" value="InterPro"/>
</dbReference>
<feature type="domain" description="Penicillin-binding protein transpeptidase" evidence="14">
    <location>
        <begin position="327"/>
        <end position="655"/>
    </location>
</feature>
<evidence type="ECO:0000256" key="7">
    <source>
        <dbReference type="ARBA" id="ARBA00022801"/>
    </source>
</evidence>
<keyword evidence="7" id="KW-0378">Hydrolase</keyword>
<evidence type="ECO:0000259" key="15">
    <source>
        <dbReference type="Pfam" id="PF03717"/>
    </source>
</evidence>
<evidence type="ECO:0000313" key="16">
    <source>
        <dbReference type="EMBL" id="OGF19007.1"/>
    </source>
</evidence>
<feature type="transmembrane region" description="Helical" evidence="13">
    <location>
        <begin position="63"/>
        <end position="83"/>
    </location>
</feature>
<evidence type="ECO:0000256" key="11">
    <source>
        <dbReference type="ARBA" id="ARBA00023136"/>
    </source>
</evidence>
<evidence type="ECO:0000256" key="12">
    <source>
        <dbReference type="ARBA" id="ARBA00023316"/>
    </source>
</evidence>
<dbReference type="AlphaFoldDB" id="A0A1F5RX55"/>
<evidence type="ECO:0000256" key="6">
    <source>
        <dbReference type="ARBA" id="ARBA00022692"/>
    </source>
</evidence>
<feature type="domain" description="Penicillin-binding protein dimerisation" evidence="15">
    <location>
        <begin position="106"/>
        <end position="286"/>
    </location>
</feature>
<comment type="caution">
    <text evidence="16">The sequence shown here is derived from an EMBL/GenBank/DDBJ whole genome shotgun (WGS) entry which is preliminary data.</text>
</comment>
<dbReference type="GO" id="GO:0008658">
    <property type="term" value="F:penicillin binding"/>
    <property type="evidence" value="ECO:0007669"/>
    <property type="project" value="InterPro"/>
</dbReference>
<keyword evidence="11 13" id="KW-0472">Membrane</keyword>
<organism evidence="16 17">
    <name type="scientific">Candidatus Falkowbacteria bacterium RIFCSPHIGHO2_02_FULL_45_15</name>
    <dbReference type="NCBI Taxonomy" id="1797987"/>
    <lineage>
        <taxon>Bacteria</taxon>
        <taxon>Candidatus Falkowiibacteriota</taxon>
    </lineage>
</organism>
<name>A0A1F5RX55_9BACT</name>
<dbReference type="Pfam" id="PF00905">
    <property type="entry name" value="Transpeptidase"/>
    <property type="match status" value="1"/>
</dbReference>
<dbReference type="EMBL" id="MFFU01000030">
    <property type="protein sequence ID" value="OGF19007.1"/>
    <property type="molecule type" value="Genomic_DNA"/>
</dbReference>
<dbReference type="InterPro" id="IPR050515">
    <property type="entry name" value="Beta-lactam/transpept"/>
</dbReference>
<dbReference type="InterPro" id="IPR012338">
    <property type="entry name" value="Beta-lactam/transpept-like"/>
</dbReference>
<keyword evidence="10 13" id="KW-1133">Transmembrane helix</keyword>
<dbReference type="GO" id="GO:0008360">
    <property type="term" value="P:regulation of cell shape"/>
    <property type="evidence" value="ECO:0007669"/>
    <property type="project" value="UniProtKB-KW"/>
</dbReference>
<dbReference type="GO" id="GO:0071972">
    <property type="term" value="F:peptidoglycan L,D-transpeptidase activity"/>
    <property type="evidence" value="ECO:0007669"/>
    <property type="project" value="TreeGrafter"/>
</dbReference>
<accession>A0A1F5RX55</accession>
<evidence type="ECO:0000256" key="3">
    <source>
        <dbReference type="ARBA" id="ARBA00022475"/>
    </source>
</evidence>
<dbReference type="GO" id="GO:0009252">
    <property type="term" value="P:peptidoglycan biosynthetic process"/>
    <property type="evidence" value="ECO:0007669"/>
    <property type="project" value="UniProtKB-KW"/>
</dbReference>
<dbReference type="Gene3D" id="3.30.1390.30">
    <property type="entry name" value="Penicillin-binding protein 2a, domain 3"/>
    <property type="match status" value="1"/>
</dbReference>
<evidence type="ECO:0000256" key="8">
    <source>
        <dbReference type="ARBA" id="ARBA00022960"/>
    </source>
</evidence>
<comment type="subcellular location">
    <subcellularLocation>
        <location evidence="2">Cell membrane</location>
    </subcellularLocation>
    <subcellularLocation>
        <location evidence="1">Membrane</location>
        <topology evidence="1">Single-pass membrane protein</topology>
    </subcellularLocation>
</comment>
<dbReference type="Gene3D" id="3.90.1310.10">
    <property type="entry name" value="Penicillin-binding protein 2a (Domain 2)"/>
    <property type="match status" value="1"/>
</dbReference>
<dbReference type="InterPro" id="IPR001460">
    <property type="entry name" value="PCN-bd_Tpept"/>
</dbReference>
<evidence type="ECO:0000313" key="17">
    <source>
        <dbReference type="Proteomes" id="UP000177691"/>
    </source>
</evidence>
<evidence type="ECO:0000256" key="2">
    <source>
        <dbReference type="ARBA" id="ARBA00004236"/>
    </source>
</evidence>
<dbReference type="GO" id="GO:0071555">
    <property type="term" value="P:cell wall organization"/>
    <property type="evidence" value="ECO:0007669"/>
    <property type="project" value="UniProtKB-KW"/>
</dbReference>
<dbReference type="PANTHER" id="PTHR30627:SF2">
    <property type="entry name" value="PEPTIDOGLYCAN D,D-TRANSPEPTIDASE MRDA"/>
    <property type="match status" value="1"/>
</dbReference>
<dbReference type="SUPFAM" id="SSF56601">
    <property type="entry name" value="beta-lactamase/transpeptidase-like"/>
    <property type="match status" value="1"/>
</dbReference>
<dbReference type="Proteomes" id="UP000177691">
    <property type="component" value="Unassembled WGS sequence"/>
</dbReference>
<keyword evidence="9" id="KW-0573">Peptidoglycan synthesis</keyword>
<dbReference type="GO" id="GO:0005886">
    <property type="term" value="C:plasma membrane"/>
    <property type="evidence" value="ECO:0007669"/>
    <property type="project" value="UniProtKB-SubCell"/>
</dbReference>
<proteinExistence type="predicted"/>
<evidence type="ECO:0000256" key="1">
    <source>
        <dbReference type="ARBA" id="ARBA00004167"/>
    </source>
</evidence>